<evidence type="ECO:0008006" key="3">
    <source>
        <dbReference type="Google" id="ProtNLM"/>
    </source>
</evidence>
<protein>
    <recommendedName>
        <fullName evidence="3">Kinase</fullName>
    </recommendedName>
</protein>
<accession>A0A3Q8X460</accession>
<name>A0A3Q8X460_9BACL</name>
<dbReference type="Pfam" id="PF04655">
    <property type="entry name" value="APH_6_hur"/>
    <property type="match status" value="1"/>
</dbReference>
<organism evidence="1 2">
    <name type="scientific">Paenibacillus albus</name>
    <dbReference type="NCBI Taxonomy" id="2495582"/>
    <lineage>
        <taxon>Bacteria</taxon>
        <taxon>Bacillati</taxon>
        <taxon>Bacillota</taxon>
        <taxon>Bacilli</taxon>
        <taxon>Bacillales</taxon>
        <taxon>Paenibacillaceae</taxon>
        <taxon>Paenibacillus</taxon>
    </lineage>
</organism>
<dbReference type="Gene3D" id="3.90.1200.10">
    <property type="match status" value="1"/>
</dbReference>
<dbReference type="Proteomes" id="UP000272528">
    <property type="component" value="Chromosome"/>
</dbReference>
<dbReference type="OrthoDB" id="179394at2"/>
<dbReference type="RefSeq" id="WP_126015172.1">
    <property type="nucleotide sequence ID" value="NZ_CP034437.1"/>
</dbReference>
<evidence type="ECO:0000313" key="1">
    <source>
        <dbReference type="EMBL" id="AZN40019.1"/>
    </source>
</evidence>
<evidence type="ECO:0000313" key="2">
    <source>
        <dbReference type="Proteomes" id="UP000272528"/>
    </source>
</evidence>
<dbReference type="InterPro" id="IPR011009">
    <property type="entry name" value="Kinase-like_dom_sf"/>
</dbReference>
<reference evidence="2" key="1">
    <citation type="submission" date="2018-12" db="EMBL/GenBank/DDBJ databases">
        <title>Genome sequence of Peanibacillus sp.</title>
        <authorList>
            <person name="Subramani G."/>
            <person name="Srinivasan S."/>
            <person name="Kim M.K."/>
        </authorList>
    </citation>
    <scope>NUCLEOTIDE SEQUENCE [LARGE SCALE GENOMIC DNA]</scope>
    <source>
        <strain evidence="2">18JY67-1</strain>
    </source>
</reference>
<dbReference type="AlphaFoldDB" id="A0A3Q8X460"/>
<sequence length="303" mass="33914">MTLITEGFHAKMTAAHGSRVEGWTQSLPELIAGCEEKFGIKLEEPFSNLSYNYIAHGTNEAGTPIVLKLAFLKAELAQEMRAMKAYAGRGAVQVLAWDEELGAAVLERAVPGTPLSATLDDHEATAIFCEVFGKLRRPFEGEAAHFQTIRRWFEGIVRYRSRYSGGAEGPLPEEWVVRAEEILEELIPTTTETVLLHGDLHHQNILRQGEDGWAVIDPKGIIGDVHFEPLQYLLNYEERGGDKEAVLSRRVAIITERLGLDRRRLALWGIARGVLEACWTIEDGHENWQDGIAISERFAKLLD</sequence>
<dbReference type="InterPro" id="IPR006748">
    <property type="entry name" value="NH2Glyco/OHUrea_AB-resist_kin"/>
</dbReference>
<proteinExistence type="predicted"/>
<dbReference type="SUPFAM" id="SSF56112">
    <property type="entry name" value="Protein kinase-like (PK-like)"/>
    <property type="match status" value="1"/>
</dbReference>
<dbReference type="GO" id="GO:0016773">
    <property type="term" value="F:phosphotransferase activity, alcohol group as acceptor"/>
    <property type="evidence" value="ECO:0007669"/>
    <property type="project" value="InterPro"/>
</dbReference>
<dbReference type="GO" id="GO:0019748">
    <property type="term" value="P:secondary metabolic process"/>
    <property type="evidence" value="ECO:0007669"/>
    <property type="project" value="InterPro"/>
</dbReference>
<gene>
    <name evidence="1" type="ORF">EJC50_10395</name>
</gene>
<keyword evidence="2" id="KW-1185">Reference proteome</keyword>
<dbReference type="KEGG" id="palb:EJC50_10395"/>
<dbReference type="EMBL" id="CP034437">
    <property type="protein sequence ID" value="AZN40019.1"/>
    <property type="molecule type" value="Genomic_DNA"/>
</dbReference>